<comment type="function">
    <text evidence="1">Required for the transposition of the insertion element.</text>
</comment>
<dbReference type="EMBL" id="AGZS01000001">
    <property type="protein sequence ID" value="EJD65394.1"/>
    <property type="molecule type" value="Genomic_DNA"/>
</dbReference>
<sequence length="229" mass="26694">MGGGEKNFQPQGSSSFTERTLRTRISWCWQVKPRIPMTGEIYNQVQIDGIYLPYGWCLLVALAQGKGIAWQWCDKENKNAYHALFSRLADPLMVVTDGHAAALTEISNCWPDTRVQRCLVHIKRNIRTCASMHPKLPAPQALWGLAKQLVTVRTIEESTYWLTLLHKFYEQFAPWVNEKTWHRNTLPGDIPHWVKSTQEWWWTHYNTRRAYKTLEKHGAGRNPLYLSRS</sequence>
<dbReference type="EMBL" id="AGZS01000001">
    <property type="protein sequence ID" value="EJD65669.1"/>
    <property type="molecule type" value="Genomic_DNA"/>
</dbReference>
<evidence type="ECO:0000256" key="1">
    <source>
        <dbReference type="ARBA" id="ARBA00002190"/>
    </source>
</evidence>
<evidence type="ECO:0000256" key="4">
    <source>
        <dbReference type="ARBA" id="ARBA00023125"/>
    </source>
</evidence>
<keyword evidence="4" id="KW-0238">DNA-binding</keyword>
<evidence type="ECO:0000256" key="3">
    <source>
        <dbReference type="ARBA" id="ARBA00022578"/>
    </source>
</evidence>
<dbReference type="GO" id="GO:0003677">
    <property type="term" value="F:DNA binding"/>
    <property type="evidence" value="ECO:0007669"/>
    <property type="project" value="UniProtKB-KW"/>
</dbReference>
<reference evidence="7 8" key="1">
    <citation type="submission" date="2012-01" db="EMBL/GenBank/DDBJ databases">
        <title>The Genome Sequence of Scardovia wiggsiae F0424.</title>
        <authorList>
            <consortium name="The Broad Institute Genome Sequencing Platform"/>
            <person name="Earl A."/>
            <person name="Ward D."/>
            <person name="Feldgarden M."/>
            <person name="Gevers D."/>
            <person name="Izard J."/>
            <person name="Ganesan A."/>
            <person name="Baranova O.V."/>
            <person name="Blanton J.M."/>
            <person name="Tanner A.C."/>
            <person name="Mathney J."/>
            <person name="Dewhirst F.E."/>
            <person name="Young S.K."/>
            <person name="Zeng Q."/>
            <person name="Gargeya S."/>
            <person name="Fitzgerald M."/>
            <person name="Haas B."/>
            <person name="Abouelleil A."/>
            <person name="Alvarado L."/>
            <person name="Arachchi H.M."/>
            <person name="Berlin A."/>
            <person name="Chapman S.B."/>
            <person name="Gearin G."/>
            <person name="Goldberg J."/>
            <person name="Griggs A."/>
            <person name="Gujja S."/>
            <person name="Hansen M."/>
            <person name="Heiman D."/>
            <person name="Howarth C."/>
            <person name="Larimer J."/>
            <person name="Lui A."/>
            <person name="MacDonald P.J.P."/>
            <person name="McCowen C."/>
            <person name="Montmayeur A."/>
            <person name="Murphy C."/>
            <person name="Neiman D."/>
            <person name="Pearson M."/>
            <person name="Priest M."/>
            <person name="Roberts A."/>
            <person name="Saif S."/>
            <person name="Shea T."/>
            <person name="Sisk P."/>
            <person name="Stolte C."/>
            <person name="Sykes S."/>
            <person name="Wortman J."/>
            <person name="Nusbaum C."/>
            <person name="Birren B."/>
        </authorList>
    </citation>
    <scope>NUCLEOTIDE SEQUENCE [LARGE SCALE GENOMIC DNA]</scope>
    <source>
        <strain evidence="7 8">F0424</strain>
    </source>
</reference>
<name>J0X1F1_9BIFI</name>
<proteinExistence type="inferred from homology"/>
<evidence type="ECO:0000256" key="5">
    <source>
        <dbReference type="ARBA" id="ARBA00023172"/>
    </source>
</evidence>
<evidence type="ECO:0000313" key="8">
    <source>
        <dbReference type="Proteomes" id="UP000006415"/>
    </source>
</evidence>
<evidence type="ECO:0008006" key="9">
    <source>
        <dbReference type="Google" id="ProtNLM"/>
    </source>
</evidence>
<evidence type="ECO:0000313" key="6">
    <source>
        <dbReference type="EMBL" id="EJD65394.1"/>
    </source>
</evidence>
<dbReference type="HOGENOM" id="CLU_062186_1_0_11"/>
<gene>
    <name evidence="6" type="ORF">HMPREF9156_00158</name>
    <name evidence="7" type="ORF">HMPREF9156_00433</name>
</gene>
<dbReference type="eggNOG" id="COG3677">
    <property type="taxonomic scope" value="Bacteria"/>
</dbReference>
<dbReference type="GO" id="GO:0004803">
    <property type="term" value="F:transposase activity"/>
    <property type="evidence" value="ECO:0007669"/>
    <property type="project" value="InterPro"/>
</dbReference>
<organism evidence="7 8">
    <name type="scientific">Scardovia wiggsiae F0424</name>
    <dbReference type="NCBI Taxonomy" id="857290"/>
    <lineage>
        <taxon>Bacteria</taxon>
        <taxon>Bacillati</taxon>
        <taxon>Actinomycetota</taxon>
        <taxon>Actinomycetes</taxon>
        <taxon>Bifidobacteriales</taxon>
        <taxon>Bifidobacteriaceae</taxon>
        <taxon>Scardovia</taxon>
    </lineage>
</organism>
<dbReference type="InterPro" id="IPR001207">
    <property type="entry name" value="Transposase_mutator"/>
</dbReference>
<protein>
    <recommendedName>
        <fullName evidence="9">Mutator family transposase</fullName>
    </recommendedName>
</protein>
<keyword evidence="8" id="KW-1185">Reference proteome</keyword>
<keyword evidence="3" id="KW-0815">Transposition</keyword>
<dbReference type="Proteomes" id="UP000006415">
    <property type="component" value="Unassembled WGS sequence"/>
</dbReference>
<keyword evidence="5" id="KW-0233">DNA recombination</keyword>
<comment type="caution">
    <text evidence="7">The sequence shown here is derived from an EMBL/GenBank/DDBJ whole genome shotgun (WGS) entry which is preliminary data.</text>
</comment>
<comment type="similarity">
    <text evidence="2">Belongs to the transposase mutator family.</text>
</comment>
<evidence type="ECO:0000313" key="7">
    <source>
        <dbReference type="EMBL" id="EJD65669.1"/>
    </source>
</evidence>
<accession>J0X1F1</accession>
<dbReference type="AlphaFoldDB" id="J0X1F1"/>
<dbReference type="GO" id="GO:0006313">
    <property type="term" value="P:DNA transposition"/>
    <property type="evidence" value="ECO:0007669"/>
    <property type="project" value="InterPro"/>
</dbReference>
<dbReference type="Pfam" id="PF00872">
    <property type="entry name" value="Transposase_mut"/>
    <property type="match status" value="1"/>
</dbReference>
<evidence type="ECO:0000256" key="2">
    <source>
        <dbReference type="ARBA" id="ARBA00010961"/>
    </source>
</evidence>